<comment type="similarity">
    <text evidence="2 8">Belongs to the FBPase class 1 family.</text>
</comment>
<evidence type="ECO:0000259" key="11">
    <source>
        <dbReference type="Pfam" id="PF18913"/>
    </source>
</evidence>
<dbReference type="SUPFAM" id="SSF56655">
    <property type="entry name" value="Carbohydrate phosphatase"/>
    <property type="match status" value="1"/>
</dbReference>
<dbReference type="Pfam" id="PF00316">
    <property type="entry name" value="FBPase"/>
    <property type="match status" value="1"/>
</dbReference>
<keyword evidence="5 8" id="KW-0378">Hydrolase</keyword>
<dbReference type="Gene3D" id="3.40.190.80">
    <property type="match status" value="1"/>
</dbReference>
<keyword evidence="13" id="KW-1185">Reference proteome</keyword>
<keyword evidence="4" id="KW-0963">Cytoplasm</keyword>
<feature type="domain" description="Fructose-1-6-bisphosphatase class 1 C-terminal" evidence="11">
    <location>
        <begin position="290"/>
        <end position="415"/>
    </location>
</feature>
<dbReference type="GO" id="GO:0042132">
    <property type="term" value="F:fructose 1,6-bisphosphate 1-phosphatase activity"/>
    <property type="evidence" value="ECO:0007669"/>
    <property type="project" value="UniProtKB-EC"/>
</dbReference>
<keyword evidence="6 8" id="KW-0119">Carbohydrate metabolism</keyword>
<dbReference type="RefSeq" id="XP_001027737.2">
    <property type="nucleotide sequence ID" value="XM_001027737.2"/>
</dbReference>
<evidence type="ECO:0000256" key="3">
    <source>
        <dbReference type="ARBA" id="ARBA00013093"/>
    </source>
</evidence>
<comment type="catalytic activity">
    <reaction evidence="1">
        <text>beta-D-fructose 1,6-bisphosphate + H2O = beta-D-fructose 6-phosphate + phosphate</text>
        <dbReference type="Rhea" id="RHEA:11064"/>
        <dbReference type="ChEBI" id="CHEBI:15377"/>
        <dbReference type="ChEBI" id="CHEBI:32966"/>
        <dbReference type="ChEBI" id="CHEBI:43474"/>
        <dbReference type="ChEBI" id="CHEBI:57634"/>
        <dbReference type="EC" id="3.1.3.11"/>
    </reaction>
</comment>
<dbReference type="GO" id="GO:0006000">
    <property type="term" value="P:fructose metabolic process"/>
    <property type="evidence" value="ECO:0007669"/>
    <property type="project" value="TreeGrafter"/>
</dbReference>
<evidence type="ECO:0000256" key="2">
    <source>
        <dbReference type="ARBA" id="ARBA00010941"/>
    </source>
</evidence>
<dbReference type="InterPro" id="IPR044015">
    <property type="entry name" value="FBPase_C_dom"/>
</dbReference>
<dbReference type="Pfam" id="PF18913">
    <property type="entry name" value="FBPase_C"/>
    <property type="match status" value="1"/>
</dbReference>
<dbReference type="GO" id="GO:0006002">
    <property type="term" value="P:fructose 6-phosphate metabolic process"/>
    <property type="evidence" value="ECO:0007669"/>
    <property type="project" value="TreeGrafter"/>
</dbReference>
<dbReference type="PRINTS" id="PR00115">
    <property type="entry name" value="F16BPHPHTASE"/>
</dbReference>
<dbReference type="GO" id="GO:0030388">
    <property type="term" value="P:fructose 1,6-bisphosphate metabolic process"/>
    <property type="evidence" value="ECO:0007669"/>
    <property type="project" value="TreeGrafter"/>
</dbReference>
<evidence type="ECO:0000313" key="13">
    <source>
        <dbReference type="Proteomes" id="UP000009168"/>
    </source>
</evidence>
<feature type="compositionally biased region" description="Basic and acidic residues" evidence="9">
    <location>
        <begin position="31"/>
        <end position="50"/>
    </location>
</feature>
<feature type="compositionally biased region" description="Acidic residues" evidence="9">
    <location>
        <begin position="51"/>
        <end position="61"/>
    </location>
</feature>
<dbReference type="STRING" id="312017.Q24IA2"/>
<sequence>MGAACSCKDHFSFSLKKDDKSEIQIHYTTTTDRKESADNNNSQKKEKGSSDEEINEEEEEIKDLPVPDNQKSEFQISKEQQNEGFTYLPFQTKNKECVTLTKHLLTKKISTYLKDSFLDFTLILSQLQQGFIQIQDRISRRHFYYTGEKARDNKLLLDDCCQLFEDVLRESELCCVTYCIKRDKLEKYIGENSSNAKYVIMFTGLDNQVDPENNCGSLFAIWKRNTTKFRPLSEKEDILQSCSSIIASGYCMYGQCMNLILAINTDVNGFSYDVSQKEFILTHPKIKAAQRTGILSVDTSKESGWEPPIKIFINRKYQKKDKKLSLRYTGSLVADAHRTLLYGGILMYPLTNPNSEGDVSLIEAFILGYIFEKSWGRASQGEGGSVTQMKLYNLQQKTQFYCGTSAEVVELENVYLSIARRQSINKSIASRFSSNQSIGLNGSLDLSVKSVHS</sequence>
<name>Q24IA2_TETTS</name>
<dbReference type="Proteomes" id="UP000009168">
    <property type="component" value="Unassembled WGS sequence"/>
</dbReference>
<evidence type="ECO:0000256" key="4">
    <source>
        <dbReference type="ARBA" id="ARBA00022490"/>
    </source>
</evidence>
<dbReference type="PANTHER" id="PTHR11556:SF35">
    <property type="entry name" value="SEDOHEPTULOSE-1,7-BISPHOSPHATASE, CHLOROPLASTIC"/>
    <property type="match status" value="1"/>
</dbReference>
<dbReference type="HOGENOM" id="CLU_656376_0_0_1"/>
<dbReference type="InParanoid" id="Q24IA2"/>
<evidence type="ECO:0000256" key="6">
    <source>
        <dbReference type="ARBA" id="ARBA00023277"/>
    </source>
</evidence>
<evidence type="ECO:0000313" key="12">
    <source>
        <dbReference type="EMBL" id="EAS07495.2"/>
    </source>
</evidence>
<dbReference type="EC" id="3.1.3.11" evidence="3"/>
<feature type="domain" description="Fructose-1-6-bisphosphatase class I N-terminal" evidence="10">
    <location>
        <begin position="99"/>
        <end position="284"/>
    </location>
</feature>
<dbReference type="InterPro" id="IPR000146">
    <property type="entry name" value="FBPase_class-1"/>
</dbReference>
<organism evidence="12 13">
    <name type="scientific">Tetrahymena thermophila (strain SB210)</name>
    <dbReference type="NCBI Taxonomy" id="312017"/>
    <lineage>
        <taxon>Eukaryota</taxon>
        <taxon>Sar</taxon>
        <taxon>Alveolata</taxon>
        <taxon>Ciliophora</taxon>
        <taxon>Intramacronucleata</taxon>
        <taxon>Oligohymenophorea</taxon>
        <taxon>Hymenostomatida</taxon>
        <taxon>Tetrahymenina</taxon>
        <taxon>Tetrahymenidae</taxon>
        <taxon>Tetrahymena</taxon>
    </lineage>
</organism>
<dbReference type="InterPro" id="IPR033391">
    <property type="entry name" value="FBPase_N"/>
</dbReference>
<dbReference type="KEGG" id="tet:TTHERM_01035580"/>
<dbReference type="OrthoDB" id="10256725at2759"/>
<dbReference type="GeneID" id="7837635"/>
<dbReference type="GO" id="GO:0005737">
    <property type="term" value="C:cytoplasm"/>
    <property type="evidence" value="ECO:0007669"/>
    <property type="project" value="TreeGrafter"/>
</dbReference>
<protein>
    <recommendedName>
        <fullName evidence="3">fructose-bisphosphatase</fullName>
        <ecNumber evidence="3">3.1.3.11</ecNumber>
    </recommendedName>
</protein>
<dbReference type="Gene3D" id="3.30.540.10">
    <property type="entry name" value="Fructose-1,6-Bisphosphatase, subunit A, domain 1"/>
    <property type="match status" value="1"/>
</dbReference>
<evidence type="ECO:0000256" key="8">
    <source>
        <dbReference type="RuleBase" id="RU000508"/>
    </source>
</evidence>
<evidence type="ECO:0000256" key="1">
    <source>
        <dbReference type="ARBA" id="ARBA00001273"/>
    </source>
</evidence>
<reference evidence="13" key="1">
    <citation type="journal article" date="2006" name="PLoS Biol.">
        <title>Macronuclear genome sequence of the ciliate Tetrahymena thermophila, a model eukaryote.</title>
        <authorList>
            <person name="Eisen J.A."/>
            <person name="Coyne R.S."/>
            <person name="Wu M."/>
            <person name="Wu D."/>
            <person name="Thiagarajan M."/>
            <person name="Wortman J.R."/>
            <person name="Badger J.H."/>
            <person name="Ren Q."/>
            <person name="Amedeo P."/>
            <person name="Jones K.M."/>
            <person name="Tallon L.J."/>
            <person name="Delcher A.L."/>
            <person name="Salzberg S.L."/>
            <person name="Silva J.C."/>
            <person name="Haas B.J."/>
            <person name="Majoros W.H."/>
            <person name="Farzad M."/>
            <person name="Carlton J.M."/>
            <person name="Smith R.K. Jr."/>
            <person name="Garg J."/>
            <person name="Pearlman R.E."/>
            <person name="Karrer K.M."/>
            <person name="Sun L."/>
            <person name="Manning G."/>
            <person name="Elde N.C."/>
            <person name="Turkewitz A.P."/>
            <person name="Asai D.J."/>
            <person name="Wilkes D.E."/>
            <person name="Wang Y."/>
            <person name="Cai H."/>
            <person name="Collins K."/>
            <person name="Stewart B.A."/>
            <person name="Lee S.R."/>
            <person name="Wilamowska K."/>
            <person name="Weinberg Z."/>
            <person name="Ruzzo W.L."/>
            <person name="Wloga D."/>
            <person name="Gaertig J."/>
            <person name="Frankel J."/>
            <person name="Tsao C.-C."/>
            <person name="Gorovsky M.A."/>
            <person name="Keeling P.J."/>
            <person name="Waller R.F."/>
            <person name="Patron N.J."/>
            <person name="Cherry J.M."/>
            <person name="Stover N.A."/>
            <person name="Krieger C.J."/>
            <person name="del Toro C."/>
            <person name="Ryder H.F."/>
            <person name="Williamson S.C."/>
            <person name="Barbeau R.A."/>
            <person name="Hamilton E.P."/>
            <person name="Orias E."/>
        </authorList>
    </citation>
    <scope>NUCLEOTIDE SEQUENCE [LARGE SCALE GENOMIC DNA]</scope>
    <source>
        <strain evidence="13">SB210</strain>
    </source>
</reference>
<dbReference type="GO" id="GO:0006094">
    <property type="term" value="P:gluconeogenesis"/>
    <property type="evidence" value="ECO:0007669"/>
    <property type="project" value="TreeGrafter"/>
</dbReference>
<evidence type="ECO:0000256" key="7">
    <source>
        <dbReference type="ARBA" id="ARBA00024331"/>
    </source>
</evidence>
<evidence type="ECO:0000256" key="5">
    <source>
        <dbReference type="ARBA" id="ARBA00022801"/>
    </source>
</evidence>
<dbReference type="GO" id="GO:0005986">
    <property type="term" value="P:sucrose biosynthetic process"/>
    <property type="evidence" value="ECO:0007669"/>
    <property type="project" value="TreeGrafter"/>
</dbReference>
<proteinExistence type="inferred from homology"/>
<dbReference type="PANTHER" id="PTHR11556">
    <property type="entry name" value="FRUCTOSE-1,6-BISPHOSPHATASE-RELATED"/>
    <property type="match status" value="1"/>
</dbReference>
<dbReference type="EMBL" id="GG662225">
    <property type="protein sequence ID" value="EAS07495.2"/>
    <property type="molecule type" value="Genomic_DNA"/>
</dbReference>
<dbReference type="AlphaFoldDB" id="Q24IA2"/>
<feature type="region of interest" description="Disordered" evidence="9">
    <location>
        <begin position="26"/>
        <end position="70"/>
    </location>
</feature>
<accession>Q24IA2</accession>
<gene>
    <name evidence="12" type="ORF">TTHERM_01035580</name>
</gene>
<dbReference type="InterPro" id="IPR028343">
    <property type="entry name" value="FBPtase"/>
</dbReference>
<comment type="pathway">
    <text evidence="7">Carbohydrate biosynthesis.</text>
</comment>
<dbReference type="eggNOG" id="KOG1458">
    <property type="taxonomic scope" value="Eukaryota"/>
</dbReference>
<evidence type="ECO:0000259" key="10">
    <source>
        <dbReference type="Pfam" id="PF00316"/>
    </source>
</evidence>
<evidence type="ECO:0000256" key="9">
    <source>
        <dbReference type="SAM" id="MobiDB-lite"/>
    </source>
</evidence>